<dbReference type="EMBL" id="CP013264">
    <property type="protein sequence ID" value="ALR20073.1"/>
    <property type="molecule type" value="Genomic_DNA"/>
</dbReference>
<reference evidence="15 16" key="1">
    <citation type="submission" date="2015-11" db="EMBL/GenBank/DDBJ databases">
        <title>A Two-component Flavoprotein Monooxygenase System MeaXY Responsible for para-Hydroxylation of 2-Methyl-6-ethylaniline and 2,6-Diethylaniline in Sphingobium baderi DE-13.</title>
        <authorList>
            <person name="Cheng M."/>
            <person name="Meng Q."/>
            <person name="Yang Y."/>
            <person name="Chu C."/>
            <person name="Yan X."/>
            <person name="He J."/>
            <person name="Li S."/>
        </authorList>
    </citation>
    <scope>NUCLEOTIDE SEQUENCE [LARGE SCALE GENOMIC DNA]</scope>
    <source>
        <strain evidence="15 16">DE-13</strain>
    </source>
</reference>
<dbReference type="Pfam" id="PF07715">
    <property type="entry name" value="Plug"/>
    <property type="match status" value="1"/>
</dbReference>
<keyword evidence="4 10" id="KW-0812">Transmembrane</keyword>
<name>A0A0S3EXE4_9SPHN</name>
<dbReference type="OrthoDB" id="9796221at2"/>
<dbReference type="InterPro" id="IPR037066">
    <property type="entry name" value="Plug_dom_sf"/>
</dbReference>
<keyword evidence="6" id="KW-0406">Ion transport</keyword>
<protein>
    <submittedName>
        <fullName evidence="15">TonB-dependent receptor</fullName>
    </submittedName>
</protein>
<keyword evidence="5 12" id="KW-0732">Signal</keyword>
<dbReference type="PROSITE" id="PS52016">
    <property type="entry name" value="TONB_DEPENDENT_REC_3"/>
    <property type="match status" value="1"/>
</dbReference>
<evidence type="ECO:0000256" key="3">
    <source>
        <dbReference type="ARBA" id="ARBA00022452"/>
    </source>
</evidence>
<organism evidence="15 16">
    <name type="scientific">Sphingobium baderi</name>
    <dbReference type="NCBI Taxonomy" id="1332080"/>
    <lineage>
        <taxon>Bacteria</taxon>
        <taxon>Pseudomonadati</taxon>
        <taxon>Pseudomonadota</taxon>
        <taxon>Alphaproteobacteria</taxon>
        <taxon>Sphingomonadales</taxon>
        <taxon>Sphingomonadaceae</taxon>
        <taxon>Sphingobium</taxon>
    </lineage>
</organism>
<sequence>MSVFRASFLSLPLLFVCAPGAAHAAAAAAERPDDELVVTAFRTPVEWDKVASSVTVLDQQAIEQAQPLAVTDILIRTPGISMTRNGGYGTTTSIRIRGADAGQSVMVIDGMRISDPSSTAGGYGFSNLFADDIARIEILRGPQSILWGSDAIGGVVNVQTARATKALEGSFSFEGGSRDTMNTRAAVGGTSDLIDWRVSGSTFSTDGISARSSGTEDDGYRRRAASGTATVRLSSEISVDLRGYWAKGRNDFDGFAGDTPEYGATEEWTLYAGLNAVLLDGRFTNRLAILQSETDRENFNPARAIRPMNFDAHGRVRRYEYQGTLKPSDMVQIVFGAERDEQRMTTASPNDSAAPYVLTPYRTDTNSLYGEIRLTPIAGVTLNGGVRRDHNSRFGNNTVFNGGAVWSLHEGNTVLRASYDEGFKAPSLYQLFSDYGSAGLRPEKAKGWEVGFEQAMGKIARLSATWFERDTDNLIDFSYCPSDVPSNCYIPGTTVERFGYYANVKKSHAKGIELSGSLEWRGLFANTNYSWIKAEDRTIGSTYGRQLQRVPRHMANGELGYRFPFNLKASVAVRYSGETYDRATGTFKLDDYWLTDLRADWQVLPGLALYGRVENLSDKHYETASGYGSLGRSFYAGIRSRF</sequence>
<evidence type="ECO:0000256" key="1">
    <source>
        <dbReference type="ARBA" id="ARBA00004571"/>
    </source>
</evidence>
<evidence type="ECO:0000256" key="7">
    <source>
        <dbReference type="ARBA" id="ARBA00023077"/>
    </source>
</evidence>
<evidence type="ECO:0000256" key="10">
    <source>
        <dbReference type="PROSITE-ProRule" id="PRU01360"/>
    </source>
</evidence>
<dbReference type="InterPro" id="IPR039426">
    <property type="entry name" value="TonB-dep_rcpt-like"/>
</dbReference>
<evidence type="ECO:0000256" key="5">
    <source>
        <dbReference type="ARBA" id="ARBA00022729"/>
    </source>
</evidence>
<evidence type="ECO:0000256" key="4">
    <source>
        <dbReference type="ARBA" id="ARBA00022692"/>
    </source>
</evidence>
<evidence type="ECO:0000256" key="6">
    <source>
        <dbReference type="ARBA" id="ARBA00023065"/>
    </source>
</evidence>
<dbReference type="InterPro" id="IPR012910">
    <property type="entry name" value="Plug_dom"/>
</dbReference>
<keyword evidence="7 11" id="KW-0798">TonB box</keyword>
<dbReference type="GO" id="GO:0009279">
    <property type="term" value="C:cell outer membrane"/>
    <property type="evidence" value="ECO:0007669"/>
    <property type="project" value="UniProtKB-SubCell"/>
</dbReference>
<dbReference type="Gene3D" id="2.40.170.20">
    <property type="entry name" value="TonB-dependent receptor, beta-barrel domain"/>
    <property type="match status" value="1"/>
</dbReference>
<dbReference type="KEGG" id="sbd:ATN00_06870"/>
<keyword evidence="9 10" id="KW-0998">Cell outer membrane</keyword>
<keyword evidence="16" id="KW-1185">Reference proteome</keyword>
<dbReference type="PANTHER" id="PTHR30069">
    <property type="entry name" value="TONB-DEPENDENT OUTER MEMBRANE RECEPTOR"/>
    <property type="match status" value="1"/>
</dbReference>
<evidence type="ECO:0000313" key="15">
    <source>
        <dbReference type="EMBL" id="ALR20073.1"/>
    </source>
</evidence>
<evidence type="ECO:0000313" key="16">
    <source>
        <dbReference type="Proteomes" id="UP000056968"/>
    </source>
</evidence>
<dbReference type="InterPro" id="IPR036942">
    <property type="entry name" value="Beta-barrel_TonB_sf"/>
</dbReference>
<dbReference type="CDD" id="cd01347">
    <property type="entry name" value="ligand_gated_channel"/>
    <property type="match status" value="1"/>
</dbReference>
<evidence type="ECO:0000256" key="2">
    <source>
        <dbReference type="ARBA" id="ARBA00022448"/>
    </source>
</evidence>
<evidence type="ECO:0000259" key="14">
    <source>
        <dbReference type="Pfam" id="PF07715"/>
    </source>
</evidence>
<keyword evidence="15" id="KW-0675">Receptor</keyword>
<feature type="signal peptide" evidence="12">
    <location>
        <begin position="1"/>
        <end position="24"/>
    </location>
</feature>
<evidence type="ECO:0000256" key="12">
    <source>
        <dbReference type="SAM" id="SignalP"/>
    </source>
</evidence>
<keyword evidence="3 10" id="KW-1134">Transmembrane beta strand</keyword>
<feature type="chain" id="PRO_5006611722" evidence="12">
    <location>
        <begin position="25"/>
        <end position="642"/>
    </location>
</feature>
<dbReference type="RefSeq" id="WP_062063458.1">
    <property type="nucleotide sequence ID" value="NZ_CP013264.1"/>
</dbReference>
<dbReference type="AlphaFoldDB" id="A0A0S3EXE4"/>
<accession>A0A0S3EXE4</accession>
<comment type="similarity">
    <text evidence="10 11">Belongs to the TonB-dependent receptor family.</text>
</comment>
<evidence type="ECO:0000259" key="13">
    <source>
        <dbReference type="Pfam" id="PF00593"/>
    </source>
</evidence>
<feature type="domain" description="TonB-dependent receptor plug" evidence="14">
    <location>
        <begin position="49"/>
        <end position="155"/>
    </location>
</feature>
<evidence type="ECO:0000256" key="8">
    <source>
        <dbReference type="ARBA" id="ARBA00023136"/>
    </source>
</evidence>
<dbReference type="GO" id="GO:0006811">
    <property type="term" value="P:monoatomic ion transport"/>
    <property type="evidence" value="ECO:0007669"/>
    <property type="project" value="UniProtKB-KW"/>
</dbReference>
<dbReference type="PANTHER" id="PTHR30069:SF53">
    <property type="entry name" value="COLICIN I RECEPTOR-RELATED"/>
    <property type="match status" value="1"/>
</dbReference>
<dbReference type="InterPro" id="IPR000531">
    <property type="entry name" value="Beta-barrel_TonB"/>
</dbReference>
<gene>
    <name evidence="15" type="ORF">ATN00_06870</name>
</gene>
<dbReference type="SUPFAM" id="SSF56935">
    <property type="entry name" value="Porins"/>
    <property type="match status" value="1"/>
</dbReference>
<dbReference type="Pfam" id="PF00593">
    <property type="entry name" value="TonB_dep_Rec_b-barrel"/>
    <property type="match status" value="1"/>
</dbReference>
<evidence type="ECO:0000256" key="9">
    <source>
        <dbReference type="ARBA" id="ARBA00023237"/>
    </source>
</evidence>
<comment type="subcellular location">
    <subcellularLocation>
        <location evidence="1 10">Cell outer membrane</location>
        <topology evidence="1 10">Multi-pass membrane protein</topology>
    </subcellularLocation>
</comment>
<dbReference type="Gene3D" id="2.170.130.10">
    <property type="entry name" value="TonB-dependent receptor, plug domain"/>
    <property type="match status" value="1"/>
</dbReference>
<evidence type="ECO:0000256" key="11">
    <source>
        <dbReference type="RuleBase" id="RU003357"/>
    </source>
</evidence>
<feature type="domain" description="TonB-dependent receptor-like beta-barrel" evidence="13">
    <location>
        <begin position="204"/>
        <end position="616"/>
    </location>
</feature>
<dbReference type="STRING" id="1332080.ATN00_06870"/>
<keyword evidence="8 10" id="KW-0472">Membrane</keyword>
<proteinExistence type="inferred from homology"/>
<keyword evidence="2 10" id="KW-0813">Transport</keyword>
<dbReference type="Proteomes" id="UP000056968">
    <property type="component" value="Chromosome"/>
</dbReference>
<dbReference type="GO" id="GO:0015889">
    <property type="term" value="P:cobalamin transport"/>
    <property type="evidence" value="ECO:0007669"/>
    <property type="project" value="TreeGrafter"/>
</dbReference>